<evidence type="ECO:0000256" key="1">
    <source>
        <dbReference type="SAM" id="MobiDB-lite"/>
    </source>
</evidence>
<proteinExistence type="predicted"/>
<feature type="compositionally biased region" description="Basic and acidic residues" evidence="1">
    <location>
        <begin position="115"/>
        <end position="139"/>
    </location>
</feature>
<feature type="compositionally biased region" description="Polar residues" evidence="1">
    <location>
        <begin position="89"/>
        <end position="100"/>
    </location>
</feature>
<dbReference type="OrthoDB" id="1431328at2759"/>
<dbReference type="AlphaFoldDB" id="A0A371G621"/>
<comment type="caution">
    <text evidence="2">The sequence shown here is derived from an EMBL/GenBank/DDBJ whole genome shotgun (WGS) entry which is preliminary data.</text>
</comment>
<reference evidence="2" key="1">
    <citation type="submission" date="2018-05" db="EMBL/GenBank/DDBJ databases">
        <title>Draft genome of Mucuna pruriens seed.</title>
        <authorList>
            <person name="Nnadi N.E."/>
            <person name="Vos R."/>
            <person name="Hasami M.H."/>
            <person name="Devisetty U.K."/>
            <person name="Aguiy J.C."/>
        </authorList>
    </citation>
    <scope>NUCLEOTIDE SEQUENCE [LARGE SCALE GENOMIC DNA]</scope>
    <source>
        <strain evidence="2">JCA_2017</strain>
    </source>
</reference>
<name>A0A371G621_MUCPR</name>
<accession>A0A371G621</accession>
<feature type="non-terminal residue" evidence="2">
    <location>
        <position position="1"/>
    </location>
</feature>
<dbReference type="Proteomes" id="UP000257109">
    <property type="component" value="Unassembled WGS sequence"/>
</dbReference>
<feature type="compositionally biased region" description="Basic and acidic residues" evidence="1">
    <location>
        <begin position="70"/>
        <end position="88"/>
    </location>
</feature>
<evidence type="ECO:0000313" key="2">
    <source>
        <dbReference type="EMBL" id="RDX85984.1"/>
    </source>
</evidence>
<organism evidence="2 3">
    <name type="scientific">Mucuna pruriens</name>
    <name type="common">Velvet bean</name>
    <name type="synonym">Dolichos pruriens</name>
    <dbReference type="NCBI Taxonomy" id="157652"/>
    <lineage>
        <taxon>Eukaryota</taxon>
        <taxon>Viridiplantae</taxon>
        <taxon>Streptophyta</taxon>
        <taxon>Embryophyta</taxon>
        <taxon>Tracheophyta</taxon>
        <taxon>Spermatophyta</taxon>
        <taxon>Magnoliopsida</taxon>
        <taxon>eudicotyledons</taxon>
        <taxon>Gunneridae</taxon>
        <taxon>Pentapetalae</taxon>
        <taxon>rosids</taxon>
        <taxon>fabids</taxon>
        <taxon>Fabales</taxon>
        <taxon>Fabaceae</taxon>
        <taxon>Papilionoideae</taxon>
        <taxon>50 kb inversion clade</taxon>
        <taxon>NPAAA clade</taxon>
        <taxon>indigoferoid/millettioid clade</taxon>
        <taxon>Phaseoleae</taxon>
        <taxon>Mucuna</taxon>
    </lineage>
</organism>
<feature type="region of interest" description="Disordered" evidence="1">
    <location>
        <begin position="61"/>
        <end position="144"/>
    </location>
</feature>
<gene>
    <name evidence="2" type="ORF">CR513_32756</name>
</gene>
<evidence type="ECO:0000313" key="3">
    <source>
        <dbReference type="Proteomes" id="UP000257109"/>
    </source>
</evidence>
<protein>
    <submittedName>
        <fullName evidence="2">Uncharacterized protein</fullName>
    </submittedName>
</protein>
<sequence length="342" mass="38402">MTGPAEEEVQPKLPTPAIVQRDINEIIQQEPLHDDESEGIDKAKTCIAENKLEGMSTVVEVCSSEEPDQPETKDNDGIAKEEQADHQSEGSNMQSVITNYRTEDRILTSESSTKLSDDVDERKTEESHEIENFENRDASKISAAEATDAKQFTDVEIQNSKIEGVLKDKAPQILHHAALVEDEAIDESSHEEIQKGEVQTPQHELDAKTEIAEEETCQLRAANEPKSESQPAVENEVTTFVKHLYSDGHTAKINPTKDTEEQEEIQASYANENLLIQNGEKVDQEKAKGIEEATNTESLDTKAECMLSKFTNFYYFIVAFILTRQTSHYRVFSNVIKENILC</sequence>
<keyword evidence="3" id="KW-1185">Reference proteome</keyword>
<dbReference type="EMBL" id="QJKJ01006649">
    <property type="protein sequence ID" value="RDX85984.1"/>
    <property type="molecule type" value="Genomic_DNA"/>
</dbReference>